<dbReference type="InterPro" id="IPR013324">
    <property type="entry name" value="RNA_pol_sigma_r3/r4-like"/>
</dbReference>
<keyword evidence="2" id="KW-0805">Transcription regulation</keyword>
<keyword evidence="4" id="KW-0238">DNA-binding</keyword>
<evidence type="ECO:0000313" key="8">
    <source>
        <dbReference type="EMBL" id="MFI2160307.1"/>
    </source>
</evidence>
<evidence type="ECO:0000256" key="5">
    <source>
        <dbReference type="ARBA" id="ARBA00023163"/>
    </source>
</evidence>
<dbReference type="PANTHER" id="PTHR43133">
    <property type="entry name" value="RNA POLYMERASE ECF-TYPE SIGMA FACTO"/>
    <property type="match status" value="1"/>
</dbReference>
<dbReference type="Pfam" id="PF08281">
    <property type="entry name" value="Sigma70_r4_2"/>
    <property type="match status" value="1"/>
</dbReference>
<dbReference type="InterPro" id="IPR013325">
    <property type="entry name" value="RNA_pol_sigma_r2"/>
</dbReference>
<dbReference type="RefSeq" id="WP_244218501.1">
    <property type="nucleotide sequence ID" value="NZ_JBIRUT010000019.1"/>
</dbReference>
<dbReference type="InterPro" id="IPR014284">
    <property type="entry name" value="RNA_pol_sigma-70_dom"/>
</dbReference>
<proteinExistence type="inferred from homology"/>
<evidence type="ECO:0000256" key="4">
    <source>
        <dbReference type="ARBA" id="ARBA00023125"/>
    </source>
</evidence>
<dbReference type="InterPro" id="IPR039425">
    <property type="entry name" value="RNA_pol_sigma-70-like"/>
</dbReference>
<evidence type="ECO:0000256" key="3">
    <source>
        <dbReference type="ARBA" id="ARBA00023082"/>
    </source>
</evidence>
<keyword evidence="9" id="KW-1185">Reference proteome</keyword>
<name>A0ABW7VLE1_STROI</name>
<dbReference type="InterPro" id="IPR007627">
    <property type="entry name" value="RNA_pol_sigma70_r2"/>
</dbReference>
<feature type="domain" description="RNA polymerase sigma-70 region 2" evidence="6">
    <location>
        <begin position="22"/>
        <end position="84"/>
    </location>
</feature>
<dbReference type="InterPro" id="IPR036388">
    <property type="entry name" value="WH-like_DNA-bd_sf"/>
</dbReference>
<dbReference type="Gene3D" id="1.10.10.10">
    <property type="entry name" value="Winged helix-like DNA-binding domain superfamily/Winged helix DNA-binding domain"/>
    <property type="match status" value="1"/>
</dbReference>
<comment type="similarity">
    <text evidence="1">Belongs to the sigma-70 factor family. ECF subfamily.</text>
</comment>
<evidence type="ECO:0000256" key="1">
    <source>
        <dbReference type="ARBA" id="ARBA00010641"/>
    </source>
</evidence>
<dbReference type="SUPFAM" id="SSF88946">
    <property type="entry name" value="Sigma2 domain of RNA polymerase sigma factors"/>
    <property type="match status" value="1"/>
</dbReference>
<evidence type="ECO:0000256" key="2">
    <source>
        <dbReference type="ARBA" id="ARBA00023015"/>
    </source>
</evidence>
<organism evidence="8 9">
    <name type="scientific">Streptomyces olivaceoviridis</name>
    <name type="common">Streptomyces corchorusii</name>
    <dbReference type="NCBI Taxonomy" id="1921"/>
    <lineage>
        <taxon>Bacteria</taxon>
        <taxon>Bacillati</taxon>
        <taxon>Actinomycetota</taxon>
        <taxon>Actinomycetes</taxon>
        <taxon>Kitasatosporales</taxon>
        <taxon>Streptomycetaceae</taxon>
        <taxon>Streptomyces</taxon>
    </lineage>
</organism>
<dbReference type="Proteomes" id="UP001611397">
    <property type="component" value="Unassembled WGS sequence"/>
</dbReference>
<protein>
    <submittedName>
        <fullName evidence="8">RNA polymerase sigma factor</fullName>
    </submittedName>
</protein>
<dbReference type="PANTHER" id="PTHR43133:SF52">
    <property type="entry name" value="ECF RNA POLYMERASE SIGMA FACTOR SIGL"/>
    <property type="match status" value="1"/>
</dbReference>
<dbReference type="NCBIfam" id="TIGR02937">
    <property type="entry name" value="sigma70-ECF"/>
    <property type="match status" value="1"/>
</dbReference>
<dbReference type="CDD" id="cd06171">
    <property type="entry name" value="Sigma70_r4"/>
    <property type="match status" value="1"/>
</dbReference>
<evidence type="ECO:0000259" key="7">
    <source>
        <dbReference type="Pfam" id="PF08281"/>
    </source>
</evidence>
<accession>A0ABW7VLE1</accession>
<sequence>MTTSAHHGPPPAALRRARIEALVAEHRAVLVARAETWVGDHDAAEDIAQEVLVRAWRHIDMLPIGRDAVRGWLLRAARGLVVDGWPGPFTGYEIVTAESRDVPEADRAESVLASVVAHALLHTLSHELREVLVHTCMYGFTVRETAQRLGVPAGTVTSRRSRALRTLRQQERSRALLAGDWPLLGPSACPAGET</sequence>
<comment type="caution">
    <text evidence="8">The sequence shown here is derived from an EMBL/GenBank/DDBJ whole genome shotgun (WGS) entry which is preliminary data.</text>
</comment>
<keyword evidence="5" id="KW-0804">Transcription</keyword>
<dbReference type="Gene3D" id="1.10.1740.10">
    <property type="match status" value="1"/>
</dbReference>
<dbReference type="Pfam" id="PF04542">
    <property type="entry name" value="Sigma70_r2"/>
    <property type="match status" value="1"/>
</dbReference>
<reference evidence="8 9" key="1">
    <citation type="submission" date="2024-10" db="EMBL/GenBank/DDBJ databases">
        <title>The Natural Products Discovery Center: Release of the First 8490 Sequenced Strains for Exploring Actinobacteria Biosynthetic Diversity.</title>
        <authorList>
            <person name="Kalkreuter E."/>
            <person name="Kautsar S.A."/>
            <person name="Yang D."/>
            <person name="Bader C.D."/>
            <person name="Teijaro C.N."/>
            <person name="Fluegel L."/>
            <person name="Davis C.M."/>
            <person name="Simpson J.R."/>
            <person name="Lauterbach L."/>
            <person name="Steele A.D."/>
            <person name="Gui C."/>
            <person name="Meng S."/>
            <person name="Li G."/>
            <person name="Viehrig K."/>
            <person name="Ye F."/>
            <person name="Su P."/>
            <person name="Kiefer A.F."/>
            <person name="Nichols A."/>
            <person name="Cepeda A.J."/>
            <person name="Yan W."/>
            <person name="Fan B."/>
            <person name="Jiang Y."/>
            <person name="Adhikari A."/>
            <person name="Zheng C.-J."/>
            <person name="Schuster L."/>
            <person name="Cowan T.M."/>
            <person name="Smanski M.J."/>
            <person name="Chevrette M.G."/>
            <person name="De Carvalho L.P.S."/>
            <person name="Shen B."/>
        </authorList>
    </citation>
    <scope>NUCLEOTIDE SEQUENCE [LARGE SCALE GENOMIC DNA]</scope>
    <source>
        <strain evidence="8 9">NPDC020295</strain>
    </source>
</reference>
<gene>
    <name evidence="8" type="ORF">ACH49L_32240</name>
</gene>
<evidence type="ECO:0000259" key="6">
    <source>
        <dbReference type="Pfam" id="PF04542"/>
    </source>
</evidence>
<feature type="domain" description="RNA polymerase sigma factor 70 region 4 type 2" evidence="7">
    <location>
        <begin position="118"/>
        <end position="167"/>
    </location>
</feature>
<evidence type="ECO:0000313" key="9">
    <source>
        <dbReference type="Proteomes" id="UP001611397"/>
    </source>
</evidence>
<dbReference type="EMBL" id="JBIRWM010000019">
    <property type="protein sequence ID" value="MFI2160307.1"/>
    <property type="molecule type" value="Genomic_DNA"/>
</dbReference>
<dbReference type="InterPro" id="IPR013249">
    <property type="entry name" value="RNA_pol_sigma70_r4_t2"/>
</dbReference>
<dbReference type="SUPFAM" id="SSF88659">
    <property type="entry name" value="Sigma3 and sigma4 domains of RNA polymerase sigma factors"/>
    <property type="match status" value="1"/>
</dbReference>
<keyword evidence="3" id="KW-0731">Sigma factor</keyword>